<dbReference type="GO" id="GO:0004252">
    <property type="term" value="F:serine-type endopeptidase activity"/>
    <property type="evidence" value="ECO:0007669"/>
    <property type="project" value="InterPro"/>
</dbReference>
<organism evidence="3 4">
    <name type="scientific">Roseomonas genomospecies 6</name>
    <dbReference type="NCBI Taxonomy" id="214106"/>
    <lineage>
        <taxon>Bacteria</taxon>
        <taxon>Pseudomonadati</taxon>
        <taxon>Pseudomonadota</taxon>
        <taxon>Alphaproteobacteria</taxon>
        <taxon>Acetobacterales</taxon>
        <taxon>Roseomonadaceae</taxon>
        <taxon>Roseomonas</taxon>
    </lineage>
</organism>
<dbReference type="InterPro" id="IPR001940">
    <property type="entry name" value="Peptidase_S1C"/>
</dbReference>
<accession>A0A9W7KP10</accession>
<dbReference type="Pfam" id="PF13365">
    <property type="entry name" value="Trypsin_2"/>
    <property type="match status" value="1"/>
</dbReference>
<feature type="transmembrane region" description="Helical" evidence="2">
    <location>
        <begin position="41"/>
        <end position="60"/>
    </location>
</feature>
<dbReference type="PANTHER" id="PTHR43019:SF23">
    <property type="entry name" value="PROTEASE DO-LIKE 5, CHLOROPLASTIC"/>
    <property type="match status" value="1"/>
</dbReference>
<feature type="compositionally biased region" description="Low complexity" evidence="1">
    <location>
        <begin position="390"/>
        <end position="408"/>
    </location>
</feature>
<keyword evidence="2" id="KW-0812">Transmembrane</keyword>
<proteinExistence type="predicted"/>
<dbReference type="Gene3D" id="2.40.10.10">
    <property type="entry name" value="Trypsin-like serine proteases"/>
    <property type="match status" value="2"/>
</dbReference>
<dbReference type="AlphaFoldDB" id="A0A9W7KP10"/>
<evidence type="ECO:0000313" key="3">
    <source>
        <dbReference type="EMBL" id="KAA0675698.1"/>
    </source>
</evidence>
<dbReference type="EMBL" id="QOKW01000059">
    <property type="protein sequence ID" value="KAA0675698.1"/>
    <property type="molecule type" value="Genomic_DNA"/>
</dbReference>
<feature type="region of interest" description="Disordered" evidence="1">
    <location>
        <begin position="378"/>
        <end position="408"/>
    </location>
</feature>
<dbReference type="SUPFAM" id="SSF50494">
    <property type="entry name" value="Trypsin-like serine proteases"/>
    <property type="match status" value="1"/>
</dbReference>
<keyword evidence="2" id="KW-1133">Transmembrane helix</keyword>
<evidence type="ECO:0000313" key="4">
    <source>
        <dbReference type="Proteomes" id="UP000480854"/>
    </source>
</evidence>
<reference evidence="3 4" key="1">
    <citation type="submission" date="2018-07" db="EMBL/GenBank/DDBJ databases">
        <title>Genome sequence of Azospirillum sp. ATCC 49961.</title>
        <authorList>
            <person name="Sant'Anna F.H."/>
            <person name="Baldani J.I."/>
            <person name="Zilli J.E."/>
            <person name="Reis V.M."/>
            <person name="Hartmann A."/>
            <person name="Cruz L."/>
            <person name="de Souza E.M."/>
            <person name="de Oliveira Pedrosa F."/>
            <person name="Passaglia L.M.P."/>
        </authorList>
    </citation>
    <scope>NUCLEOTIDE SEQUENCE [LARGE SCALE GENOMIC DNA]</scope>
    <source>
        <strain evidence="3 4">ATCC 49961</strain>
    </source>
</reference>
<sequence>MSVNGEGTNGEPGDRQSKGTAPSGGHAPDQLPVVVIPHRPWVAPTIACLVAAIVLLFLLIPGVLRYPAALAPEPAAFTPAPGAQAATNRALEERIASLRRLLDARVCVAPDGYHLPDGPAAAAVQPQDRAALPAAPPDQTRVPPQSVPENRPFSGSLLDLLDQATVLVLQTDAAGKVQGSGTGFFVAPGRVLTNRHVTAGDAGRKIHVVSRATGVATAQILAESADGEPGSPDFALLGVPEGNGANLPVPLSFAPPAERLVNVITAGYPGMVLNTDGRFQQLLRGEQTELPTAAVTEGVVTAVQSGAGTGMVLHTAQITPGNSGGPLVDRCGRVLGINTFIQAREEGRMNYALAAADASRFLAANNVRVRAATGACIPPSGTPAPPPAAGAPATGTPGAGQPAAPKAE</sequence>
<dbReference type="InterPro" id="IPR043504">
    <property type="entry name" value="Peptidase_S1_PA_chymotrypsin"/>
</dbReference>
<dbReference type="Proteomes" id="UP000480854">
    <property type="component" value="Unassembled WGS sequence"/>
</dbReference>
<dbReference type="OrthoDB" id="9766361at2"/>
<dbReference type="GO" id="GO:0006508">
    <property type="term" value="P:proteolysis"/>
    <property type="evidence" value="ECO:0007669"/>
    <property type="project" value="UniProtKB-KW"/>
</dbReference>
<gene>
    <name evidence="3" type="ORF">DS843_30425</name>
</gene>
<keyword evidence="3" id="KW-0645">Protease</keyword>
<protein>
    <submittedName>
        <fullName evidence="3">Serine protease</fullName>
    </submittedName>
</protein>
<evidence type="ECO:0000256" key="2">
    <source>
        <dbReference type="SAM" id="Phobius"/>
    </source>
</evidence>
<dbReference type="RefSeq" id="WP_149472566.1">
    <property type="nucleotide sequence ID" value="NZ_QOKW01000059.1"/>
</dbReference>
<keyword evidence="4" id="KW-1185">Reference proteome</keyword>
<name>A0A9W7KP10_9PROT</name>
<keyword evidence="3" id="KW-0378">Hydrolase</keyword>
<dbReference type="InterPro" id="IPR009003">
    <property type="entry name" value="Peptidase_S1_PA"/>
</dbReference>
<keyword evidence="2" id="KW-0472">Membrane</keyword>
<dbReference type="PANTHER" id="PTHR43019">
    <property type="entry name" value="SERINE ENDOPROTEASE DEGS"/>
    <property type="match status" value="1"/>
</dbReference>
<comment type="caution">
    <text evidence="3">The sequence shown here is derived from an EMBL/GenBank/DDBJ whole genome shotgun (WGS) entry which is preliminary data.</text>
</comment>
<feature type="region of interest" description="Disordered" evidence="1">
    <location>
        <begin position="1"/>
        <end position="26"/>
    </location>
</feature>
<feature type="compositionally biased region" description="Pro residues" evidence="1">
    <location>
        <begin position="380"/>
        <end position="389"/>
    </location>
</feature>
<dbReference type="PRINTS" id="PR00834">
    <property type="entry name" value="PROTEASES2C"/>
</dbReference>
<evidence type="ECO:0000256" key="1">
    <source>
        <dbReference type="SAM" id="MobiDB-lite"/>
    </source>
</evidence>